<dbReference type="Proteomes" id="UP000004259">
    <property type="component" value="Unassembled WGS sequence"/>
</dbReference>
<dbReference type="STRING" id="246199.CUS_7271"/>
<reference evidence="1 2" key="1">
    <citation type="submission" date="2011-02" db="EMBL/GenBank/DDBJ databases">
        <authorList>
            <person name="Nelson K.E."/>
            <person name="Sutton G."/>
            <person name="Torralba M."/>
            <person name="Durkin S."/>
            <person name="Harkins D."/>
            <person name="Montgomery R."/>
            <person name="Ziemer C."/>
            <person name="Klaassens E."/>
            <person name="Ocuiv P."/>
            <person name="Morrison M."/>
        </authorList>
    </citation>
    <scope>NUCLEOTIDE SEQUENCE [LARGE SCALE GENOMIC DNA]</scope>
    <source>
        <strain evidence="1 2">8</strain>
    </source>
</reference>
<dbReference type="AlphaFoldDB" id="E9S7P6"/>
<proteinExistence type="predicted"/>
<comment type="caution">
    <text evidence="1">The sequence shown here is derived from an EMBL/GenBank/DDBJ whole genome shotgun (WGS) entry which is preliminary data.</text>
</comment>
<evidence type="ECO:0000313" key="1">
    <source>
        <dbReference type="EMBL" id="EGC04671.1"/>
    </source>
</evidence>
<dbReference type="EMBL" id="ADKM02000018">
    <property type="protein sequence ID" value="EGC04671.1"/>
    <property type="molecule type" value="Genomic_DNA"/>
</dbReference>
<name>E9S7P6_RUMAL</name>
<accession>E9S7P6</accession>
<gene>
    <name evidence="1" type="ORF">CUS_7271</name>
</gene>
<keyword evidence="2" id="KW-1185">Reference proteome</keyword>
<organism evidence="1 2">
    <name type="scientific">Ruminococcus albus 8</name>
    <dbReference type="NCBI Taxonomy" id="246199"/>
    <lineage>
        <taxon>Bacteria</taxon>
        <taxon>Bacillati</taxon>
        <taxon>Bacillota</taxon>
        <taxon>Clostridia</taxon>
        <taxon>Eubacteriales</taxon>
        <taxon>Oscillospiraceae</taxon>
        <taxon>Ruminococcus</taxon>
    </lineage>
</organism>
<protein>
    <submittedName>
        <fullName evidence="1">Uncharacterized protein</fullName>
    </submittedName>
</protein>
<sequence length="38" mass="4223">MRNSVPLFSTLPNCEKGGKVCAQNVQMYKNGYRTAVNC</sequence>
<evidence type="ECO:0000313" key="2">
    <source>
        <dbReference type="Proteomes" id="UP000004259"/>
    </source>
</evidence>